<comment type="similarity">
    <text evidence="4">Belongs to the alkB family.</text>
</comment>
<keyword evidence="11" id="KW-0804">Transcription</keyword>
<organism evidence="14 15">
    <name type="scientific">Anopheles christyi</name>
    <dbReference type="NCBI Taxonomy" id="43041"/>
    <lineage>
        <taxon>Eukaryota</taxon>
        <taxon>Metazoa</taxon>
        <taxon>Ecdysozoa</taxon>
        <taxon>Arthropoda</taxon>
        <taxon>Hexapoda</taxon>
        <taxon>Insecta</taxon>
        <taxon>Pterygota</taxon>
        <taxon>Neoptera</taxon>
        <taxon>Endopterygota</taxon>
        <taxon>Diptera</taxon>
        <taxon>Nematocera</taxon>
        <taxon>Culicoidea</taxon>
        <taxon>Culicidae</taxon>
        <taxon>Anophelinae</taxon>
        <taxon>Anopheles</taxon>
    </lineage>
</organism>
<dbReference type="PANTHER" id="PTHR46030:SF1">
    <property type="entry name" value="ALPHA-KETOGLUTARATE-DEPENDENT DIOXYGENASE ALKB HOMOLOG 6"/>
    <property type="match status" value="1"/>
</dbReference>
<dbReference type="EnsemblMetazoa" id="ACHR008193-RA">
    <property type="protein sequence ID" value="ACHR008193-PA"/>
    <property type="gene ID" value="ACHR008193"/>
</dbReference>
<dbReference type="Pfam" id="PF13532">
    <property type="entry name" value="2OG-FeII_Oxy_2"/>
    <property type="match status" value="1"/>
</dbReference>
<dbReference type="InterPro" id="IPR005123">
    <property type="entry name" value="Oxoglu/Fe-dep_dioxygenase_dom"/>
</dbReference>
<dbReference type="Pfam" id="PF11594">
    <property type="entry name" value="Med28"/>
    <property type="match status" value="1"/>
</dbReference>
<feature type="domain" description="Fe2OG dioxygenase" evidence="13">
    <location>
        <begin position="89"/>
        <end position="262"/>
    </location>
</feature>
<keyword evidence="15" id="KW-1185">Reference proteome</keyword>
<evidence type="ECO:0000256" key="6">
    <source>
        <dbReference type="ARBA" id="ARBA00022964"/>
    </source>
</evidence>
<dbReference type="InterPro" id="IPR027450">
    <property type="entry name" value="AlkB-like"/>
</dbReference>
<evidence type="ECO:0000313" key="14">
    <source>
        <dbReference type="EnsemblMetazoa" id="ACHR008193-PA"/>
    </source>
</evidence>
<sequence>MIWQNSAVQNSPPSVYYLPEFITKEEECAIMQAVDKTPRPRWTQLSNRRLINYGGVPHPKGMIAEDIPSWLNHYVDRINQLNVYEEGIKANHVLINEYLPGQGIMPHLDGPLFFPTITTISCGSHTVLEYYEQTEDGSDLESKGALVRHHKTSILLEPRSLLIVKDDMYQKYLHSIAEQENDVIDDKVANLSMVAEMASSSNVGSGNLVDELEEAFQSCIHALTKEESATGIDKDEIKVEVDQTTLKFIDLARQMEAFFLQKRFLLSALKPDLLLKEENFDLKQEIGRKDELIRKHYEKIESWKQLLSDQQNFNKPIQSMPPDMRGNLAGGAPGGGPAGLMASGGMNLPMQWAWETVEGDAGGAGDAVEVEAVEEVVDEVACPSFTAAR</sequence>
<name>A0A182KBQ6_9DIPT</name>
<dbReference type="SUPFAM" id="SSF51197">
    <property type="entry name" value="Clavaminate synthase-like"/>
    <property type="match status" value="1"/>
</dbReference>
<evidence type="ECO:0000256" key="10">
    <source>
        <dbReference type="ARBA" id="ARBA00023054"/>
    </source>
</evidence>
<comment type="similarity">
    <text evidence="3">Belongs to the Mediator complex subunit 28 family.</text>
</comment>
<comment type="subcellular location">
    <subcellularLocation>
        <location evidence="2">Nucleus</location>
    </subcellularLocation>
</comment>
<dbReference type="PROSITE" id="PS51471">
    <property type="entry name" value="FE2OG_OXY"/>
    <property type="match status" value="1"/>
</dbReference>
<dbReference type="AlphaFoldDB" id="A0A182KBQ6"/>
<keyword evidence="9" id="KW-0805">Transcription regulation</keyword>
<keyword evidence="7" id="KW-0560">Oxidoreductase</keyword>
<dbReference type="GO" id="GO:0005634">
    <property type="term" value="C:nucleus"/>
    <property type="evidence" value="ECO:0007669"/>
    <property type="project" value="UniProtKB-SubCell"/>
</dbReference>
<evidence type="ECO:0000259" key="13">
    <source>
        <dbReference type="PROSITE" id="PS51471"/>
    </source>
</evidence>
<evidence type="ECO:0000256" key="12">
    <source>
        <dbReference type="ARBA" id="ARBA00023242"/>
    </source>
</evidence>
<dbReference type="VEuPathDB" id="VectorBase:ACHR008193"/>
<evidence type="ECO:0000256" key="8">
    <source>
        <dbReference type="ARBA" id="ARBA00023004"/>
    </source>
</evidence>
<keyword evidence="12" id="KW-0539">Nucleus</keyword>
<reference evidence="14" key="2">
    <citation type="submission" date="2020-05" db="UniProtKB">
        <authorList>
            <consortium name="EnsemblMetazoa"/>
        </authorList>
    </citation>
    <scope>IDENTIFICATION</scope>
    <source>
        <strain evidence="14">ACHKN1017</strain>
    </source>
</reference>
<dbReference type="InterPro" id="IPR032862">
    <property type="entry name" value="ALKBH6"/>
</dbReference>
<evidence type="ECO:0000256" key="9">
    <source>
        <dbReference type="ARBA" id="ARBA00023015"/>
    </source>
</evidence>
<evidence type="ECO:0000256" key="4">
    <source>
        <dbReference type="ARBA" id="ARBA00007879"/>
    </source>
</evidence>
<dbReference type="InterPro" id="IPR021640">
    <property type="entry name" value="Mediator_Med28"/>
</dbReference>
<keyword evidence="6" id="KW-0223">Dioxygenase</keyword>
<keyword evidence="8" id="KW-0408">Iron</keyword>
<dbReference type="Proteomes" id="UP000075881">
    <property type="component" value="Unassembled WGS sequence"/>
</dbReference>
<dbReference type="PANTHER" id="PTHR46030">
    <property type="entry name" value="ALPHA-KETOGLUTARATE-DEPENDENT DIOXYGENASE ALKB HOMOLOG 6"/>
    <property type="match status" value="1"/>
</dbReference>
<keyword evidence="5" id="KW-0479">Metal-binding</keyword>
<proteinExistence type="inferred from homology"/>
<evidence type="ECO:0000256" key="11">
    <source>
        <dbReference type="ARBA" id="ARBA00023163"/>
    </source>
</evidence>
<evidence type="ECO:0000313" key="15">
    <source>
        <dbReference type="Proteomes" id="UP000075881"/>
    </source>
</evidence>
<dbReference type="Gene3D" id="2.60.120.590">
    <property type="entry name" value="Alpha-ketoglutarate-dependent dioxygenase AlkB-like"/>
    <property type="match status" value="1"/>
</dbReference>
<keyword evidence="10" id="KW-0175">Coiled coil</keyword>
<comment type="cofactor">
    <cofactor evidence="1">
        <name>Fe(2+)</name>
        <dbReference type="ChEBI" id="CHEBI:29033"/>
    </cofactor>
</comment>
<dbReference type="GO" id="GO:0046872">
    <property type="term" value="F:metal ion binding"/>
    <property type="evidence" value="ECO:0007669"/>
    <property type="project" value="UniProtKB-KW"/>
</dbReference>
<evidence type="ECO:0000256" key="5">
    <source>
        <dbReference type="ARBA" id="ARBA00022723"/>
    </source>
</evidence>
<protein>
    <recommendedName>
        <fullName evidence="13">Fe2OG dioxygenase domain-containing protein</fullName>
    </recommendedName>
</protein>
<dbReference type="InterPro" id="IPR037151">
    <property type="entry name" value="AlkB-like_sf"/>
</dbReference>
<evidence type="ECO:0000256" key="7">
    <source>
        <dbReference type="ARBA" id="ARBA00023002"/>
    </source>
</evidence>
<evidence type="ECO:0000256" key="2">
    <source>
        <dbReference type="ARBA" id="ARBA00004123"/>
    </source>
</evidence>
<dbReference type="STRING" id="43041.A0A182KBQ6"/>
<evidence type="ECO:0000256" key="1">
    <source>
        <dbReference type="ARBA" id="ARBA00001954"/>
    </source>
</evidence>
<dbReference type="GO" id="GO:0051213">
    <property type="term" value="F:dioxygenase activity"/>
    <property type="evidence" value="ECO:0007669"/>
    <property type="project" value="UniProtKB-KW"/>
</dbReference>
<evidence type="ECO:0000256" key="3">
    <source>
        <dbReference type="ARBA" id="ARBA00005571"/>
    </source>
</evidence>
<accession>A0A182KBQ6</accession>
<reference evidence="15" key="1">
    <citation type="submission" date="2013-03" db="EMBL/GenBank/DDBJ databases">
        <title>The Genome Sequence of Anopheles christyi ACHKN1017.</title>
        <authorList>
            <consortium name="The Broad Institute Genomics Platform"/>
            <person name="Neafsey D.E."/>
            <person name="Besansky N."/>
            <person name="Walker B."/>
            <person name="Young S.K."/>
            <person name="Zeng Q."/>
            <person name="Gargeya S."/>
            <person name="Fitzgerald M."/>
            <person name="Haas B."/>
            <person name="Abouelleil A."/>
            <person name="Allen A.W."/>
            <person name="Alvarado L."/>
            <person name="Arachchi H.M."/>
            <person name="Berlin A.M."/>
            <person name="Chapman S.B."/>
            <person name="Gainer-Dewar J."/>
            <person name="Goldberg J."/>
            <person name="Griggs A."/>
            <person name="Gujja S."/>
            <person name="Hansen M."/>
            <person name="Howarth C."/>
            <person name="Imamovic A."/>
            <person name="Ireland A."/>
            <person name="Larimer J."/>
            <person name="McCowan C."/>
            <person name="Murphy C."/>
            <person name="Pearson M."/>
            <person name="Poon T.W."/>
            <person name="Priest M."/>
            <person name="Roberts A."/>
            <person name="Saif S."/>
            <person name="Shea T."/>
            <person name="Sisk P."/>
            <person name="Sykes S."/>
            <person name="Wortman J."/>
            <person name="Nusbaum C."/>
            <person name="Birren B."/>
        </authorList>
    </citation>
    <scope>NUCLEOTIDE SEQUENCE [LARGE SCALE GENOMIC DNA]</scope>
    <source>
        <strain evidence="15">ACHKN1017</strain>
    </source>
</reference>